<organism evidence="2 3">
    <name type="scientific">Azospira restricta</name>
    <dbReference type="NCBI Taxonomy" id="404405"/>
    <lineage>
        <taxon>Bacteria</taxon>
        <taxon>Pseudomonadati</taxon>
        <taxon>Pseudomonadota</taxon>
        <taxon>Betaproteobacteria</taxon>
        <taxon>Rhodocyclales</taxon>
        <taxon>Rhodocyclaceae</taxon>
        <taxon>Azospira</taxon>
    </lineage>
</organism>
<dbReference type="Proteomes" id="UP000663444">
    <property type="component" value="Chromosome"/>
</dbReference>
<keyword evidence="3" id="KW-1185">Reference proteome</keyword>
<feature type="signal peptide" evidence="1">
    <location>
        <begin position="1"/>
        <end position="18"/>
    </location>
</feature>
<sequence>MRPLRFTILALLLGHAHADIPADAQREQLISRVLQNFWGKARLADGKFVQPASAAERATVPVGREIAYRALDSGEVSGLAEWCGLDWRPHYLALTGAARRKGLNDKQVAFVSVLHGTAQGRIASAMAKSAPCGGEERLRVARLIERSQRRGLDGT</sequence>
<keyword evidence="1" id="KW-0732">Signal</keyword>
<dbReference type="AlphaFoldDB" id="A0A974SLS0"/>
<dbReference type="RefSeq" id="WP_203385988.1">
    <property type="nucleotide sequence ID" value="NZ_CP064781.1"/>
</dbReference>
<dbReference type="EMBL" id="CP064781">
    <property type="protein sequence ID" value="QRJ62456.1"/>
    <property type="molecule type" value="Genomic_DNA"/>
</dbReference>
<accession>A0A974SLS0</accession>
<dbReference type="KEGG" id="ares:IWH25_11740"/>
<evidence type="ECO:0000256" key="1">
    <source>
        <dbReference type="SAM" id="SignalP"/>
    </source>
</evidence>
<feature type="chain" id="PRO_5038122994" evidence="1">
    <location>
        <begin position="19"/>
        <end position="155"/>
    </location>
</feature>
<gene>
    <name evidence="2" type="ORF">IWH25_11740</name>
</gene>
<reference evidence="2" key="1">
    <citation type="submission" date="2020-11" db="EMBL/GenBank/DDBJ databases">
        <title>Azospira restricta DSM 18626 genome sequence.</title>
        <authorList>
            <person name="Moe W.M."/>
        </authorList>
    </citation>
    <scope>NUCLEOTIDE SEQUENCE</scope>
    <source>
        <strain evidence="2">DSM 18626</strain>
    </source>
</reference>
<evidence type="ECO:0000313" key="3">
    <source>
        <dbReference type="Proteomes" id="UP000663444"/>
    </source>
</evidence>
<evidence type="ECO:0000313" key="2">
    <source>
        <dbReference type="EMBL" id="QRJ62456.1"/>
    </source>
</evidence>
<name>A0A974SLS0_9RHOO</name>
<protein>
    <submittedName>
        <fullName evidence="2">Uncharacterized protein</fullName>
    </submittedName>
</protein>
<proteinExistence type="predicted"/>